<protein>
    <submittedName>
        <fullName evidence="2">Uncharacterized protein</fullName>
    </submittedName>
</protein>
<comment type="caution">
    <text evidence="2">The sequence shown here is derived from an EMBL/GenBank/DDBJ whole genome shotgun (WGS) entry which is preliminary data.</text>
</comment>
<organism evidence="2 3">
    <name type="scientific">Glycomyces albidus</name>
    <dbReference type="NCBI Taxonomy" id="2656774"/>
    <lineage>
        <taxon>Bacteria</taxon>
        <taxon>Bacillati</taxon>
        <taxon>Actinomycetota</taxon>
        <taxon>Actinomycetes</taxon>
        <taxon>Glycomycetales</taxon>
        <taxon>Glycomycetaceae</taxon>
        <taxon>Glycomyces</taxon>
    </lineage>
</organism>
<evidence type="ECO:0000256" key="1">
    <source>
        <dbReference type="SAM" id="Phobius"/>
    </source>
</evidence>
<dbReference type="RefSeq" id="WP_153026890.1">
    <property type="nucleotide sequence ID" value="NZ_WIAO01000028.1"/>
</dbReference>
<proteinExistence type="predicted"/>
<name>A0A6L5GDY5_9ACTN</name>
<dbReference type="AlphaFoldDB" id="A0A6L5GDY5"/>
<keyword evidence="1" id="KW-0812">Transmembrane</keyword>
<evidence type="ECO:0000313" key="2">
    <source>
        <dbReference type="EMBL" id="MQM27771.1"/>
    </source>
</evidence>
<dbReference type="EMBL" id="WIAO01000028">
    <property type="protein sequence ID" value="MQM27771.1"/>
    <property type="molecule type" value="Genomic_DNA"/>
</dbReference>
<reference evidence="2 3" key="1">
    <citation type="submission" date="2019-10" db="EMBL/GenBank/DDBJ databases">
        <title>Glycomyces albidus sp. nov., a novel actinomycete isolated from rhizosphere soil of wheat (Triticum aestivum L.).</title>
        <authorList>
            <person name="Qian L."/>
        </authorList>
    </citation>
    <scope>NUCLEOTIDE SEQUENCE [LARGE SCALE GENOMIC DNA]</scope>
    <source>
        <strain evidence="2 3">NEAU-7082</strain>
    </source>
</reference>
<sequence>MERTPSTPYSRAGGLAALGGSMLVAGSMFLPWADAGGGPVNFWGLSDVEGVRADAGTYGLSLALIPLLVLWCALFFAWRTHETRMAWAFGGFAGAMLLYGGDLRLTEDLPANGQGAGEVVAAVGLLLLAAGCVMALAANVPEPVVGSQQGLKSPL</sequence>
<feature type="transmembrane region" description="Helical" evidence="1">
    <location>
        <begin position="85"/>
        <end position="101"/>
    </location>
</feature>
<keyword evidence="1" id="KW-0472">Membrane</keyword>
<feature type="transmembrane region" description="Helical" evidence="1">
    <location>
        <begin position="12"/>
        <end position="33"/>
    </location>
</feature>
<feature type="transmembrane region" description="Helical" evidence="1">
    <location>
        <begin position="58"/>
        <end position="78"/>
    </location>
</feature>
<keyword evidence="1" id="KW-1133">Transmembrane helix</keyword>
<feature type="transmembrane region" description="Helical" evidence="1">
    <location>
        <begin position="121"/>
        <end position="140"/>
    </location>
</feature>
<accession>A0A6L5GDY5</accession>
<gene>
    <name evidence="2" type="ORF">GFD30_19685</name>
</gene>
<dbReference type="Proteomes" id="UP000477750">
    <property type="component" value="Unassembled WGS sequence"/>
</dbReference>
<evidence type="ECO:0000313" key="3">
    <source>
        <dbReference type="Proteomes" id="UP000477750"/>
    </source>
</evidence>
<keyword evidence="3" id="KW-1185">Reference proteome</keyword>